<name>A0AAW0BMQ3_9AGAR</name>
<sequence length="280" mass="30915">MSHAIFACQLRGGPSATSLSVYVKYLTLGDLEIPPPLIEDLSIVLPSLLNLQILLCFLREAIATAWQHAYYPELTELHCYFHSETAASLSSFLNKHKAIRKLYIPSLTYTAFDFPGHVNLPCVTELGAPSCCVPALYPPCHSAIVNLDIFMDLGTLDVRDLLQVLQATAGSLEKVNIHYPPVTEATVIQEVARCLPKIQYLGLKRHGTAPSGERISLDEATSIEDSLKTMHCLYVLELDVLIVDKVTISKWGEACRSMIWVLMGGDTAWSRAGGREWETG</sequence>
<reference evidence="1 2" key="1">
    <citation type="journal article" date="2024" name="J Genomics">
        <title>Draft genome sequencing and assembly of Favolaschia claudopus CIRM-BRFM 2984 isolated from oak limbs.</title>
        <authorList>
            <person name="Navarro D."/>
            <person name="Drula E."/>
            <person name="Chaduli D."/>
            <person name="Cazenave R."/>
            <person name="Ahrendt S."/>
            <person name="Wang J."/>
            <person name="Lipzen A."/>
            <person name="Daum C."/>
            <person name="Barry K."/>
            <person name="Grigoriev I.V."/>
            <person name="Favel A."/>
            <person name="Rosso M.N."/>
            <person name="Martin F."/>
        </authorList>
    </citation>
    <scope>NUCLEOTIDE SEQUENCE [LARGE SCALE GENOMIC DNA]</scope>
    <source>
        <strain evidence="1 2">CIRM-BRFM 2984</strain>
    </source>
</reference>
<dbReference type="Proteomes" id="UP001362999">
    <property type="component" value="Unassembled WGS sequence"/>
</dbReference>
<evidence type="ECO:0000313" key="1">
    <source>
        <dbReference type="EMBL" id="KAK7027182.1"/>
    </source>
</evidence>
<comment type="caution">
    <text evidence="1">The sequence shown here is derived from an EMBL/GenBank/DDBJ whole genome shotgun (WGS) entry which is preliminary data.</text>
</comment>
<keyword evidence="2" id="KW-1185">Reference proteome</keyword>
<protein>
    <recommendedName>
        <fullName evidence="3">FBD domain-containing protein</fullName>
    </recommendedName>
</protein>
<proteinExistence type="predicted"/>
<dbReference type="InterPro" id="IPR032675">
    <property type="entry name" value="LRR_dom_sf"/>
</dbReference>
<organism evidence="1 2">
    <name type="scientific">Favolaschia claudopus</name>
    <dbReference type="NCBI Taxonomy" id="2862362"/>
    <lineage>
        <taxon>Eukaryota</taxon>
        <taxon>Fungi</taxon>
        <taxon>Dikarya</taxon>
        <taxon>Basidiomycota</taxon>
        <taxon>Agaricomycotina</taxon>
        <taxon>Agaricomycetes</taxon>
        <taxon>Agaricomycetidae</taxon>
        <taxon>Agaricales</taxon>
        <taxon>Marasmiineae</taxon>
        <taxon>Mycenaceae</taxon>
        <taxon>Favolaschia</taxon>
    </lineage>
</organism>
<dbReference type="AlphaFoldDB" id="A0AAW0BMQ3"/>
<dbReference type="Gene3D" id="3.80.10.10">
    <property type="entry name" value="Ribonuclease Inhibitor"/>
    <property type="match status" value="1"/>
</dbReference>
<evidence type="ECO:0000313" key="2">
    <source>
        <dbReference type="Proteomes" id="UP001362999"/>
    </source>
</evidence>
<dbReference type="EMBL" id="JAWWNJ010000030">
    <property type="protein sequence ID" value="KAK7027182.1"/>
    <property type="molecule type" value="Genomic_DNA"/>
</dbReference>
<dbReference type="SUPFAM" id="SSF52047">
    <property type="entry name" value="RNI-like"/>
    <property type="match status" value="1"/>
</dbReference>
<gene>
    <name evidence="1" type="ORF">R3P38DRAFT_3191527</name>
</gene>
<accession>A0AAW0BMQ3</accession>
<evidence type="ECO:0008006" key="3">
    <source>
        <dbReference type="Google" id="ProtNLM"/>
    </source>
</evidence>